<proteinExistence type="predicted"/>
<dbReference type="Proteomes" id="UP000564704">
    <property type="component" value="Unassembled WGS sequence"/>
</dbReference>
<keyword evidence="2" id="KW-1133">Transmembrane helix</keyword>
<keyword evidence="2" id="KW-0812">Transmembrane</keyword>
<accession>A0A844CZ75</accession>
<dbReference type="Gene3D" id="3.10.350.10">
    <property type="entry name" value="LysM domain"/>
    <property type="match status" value="1"/>
</dbReference>
<dbReference type="OrthoDB" id="370541at2"/>
<dbReference type="SMART" id="SM00257">
    <property type="entry name" value="LysM"/>
    <property type="match status" value="1"/>
</dbReference>
<dbReference type="AlphaFoldDB" id="A0A844CZ75"/>
<evidence type="ECO:0000256" key="1">
    <source>
        <dbReference type="SAM" id="MobiDB-lite"/>
    </source>
</evidence>
<dbReference type="EMBL" id="SZWE01000001">
    <property type="protein sequence ID" value="MRU16396.1"/>
    <property type="molecule type" value="Genomic_DNA"/>
</dbReference>
<organism evidence="4 5">
    <name type="scientific">Roseovarius bejariae</name>
    <dbReference type="NCBI Taxonomy" id="2576383"/>
    <lineage>
        <taxon>Bacteria</taxon>
        <taxon>Pseudomonadati</taxon>
        <taxon>Pseudomonadota</taxon>
        <taxon>Alphaproteobacteria</taxon>
        <taxon>Rhodobacterales</taxon>
        <taxon>Roseobacteraceae</taxon>
        <taxon>Roseovarius</taxon>
    </lineage>
</organism>
<dbReference type="InterPro" id="IPR052196">
    <property type="entry name" value="Bact_Kbp"/>
</dbReference>
<dbReference type="PANTHER" id="PTHR34700">
    <property type="entry name" value="POTASSIUM BINDING PROTEIN KBP"/>
    <property type="match status" value="1"/>
</dbReference>
<dbReference type="SUPFAM" id="SSF54106">
    <property type="entry name" value="LysM domain"/>
    <property type="match status" value="1"/>
</dbReference>
<reference evidence="4 5" key="1">
    <citation type="submission" date="2019-05" db="EMBL/GenBank/DDBJ databases">
        <title>Roseovarius bejariae sp. nov., a moderately halophylic bacterium isolated from a saline soil in Rambla Salada (Murcia).</title>
        <authorList>
            <person name="Castro D.J."/>
            <person name="Gomez-Altuve A."/>
            <person name="Reina J.C."/>
            <person name="Rodriguez M."/>
            <person name="Sampedro I."/>
            <person name="Llamas I."/>
            <person name="Martinez-Checa F."/>
        </authorList>
    </citation>
    <scope>NUCLEOTIDE SEQUENCE [LARGE SCALE GENOMIC DNA]</scope>
    <source>
        <strain evidence="4 5">A21</strain>
    </source>
</reference>
<keyword evidence="5" id="KW-1185">Reference proteome</keyword>
<sequence>MVRQACGVGTSHRGKSMSKLGGLASGQGLAMTAAVVVVIGGGLGLWGSGILTRDTPVETAEPVVLKDENHVSPSEPDQPTAEAAAPVDMPEAPRISNFRLSPDGALLVAGQATAGWDVAVLLDGTELTRVPTEPDGAFVAFDDIALSSDARVLTLTMYAPDGTASLASKDEIIVAPMSAPSQVATIEGSDAPEIPVAAPEQPAPDTTAKDAPDLAATSTQPFEADGKKPPAQTVLLSNASGVEVLQTAAPQATSPEVMEGVALDAITYAEDGDVRLTGRGQGQGFVRIYLDNKAVTSSRITEDGAWRTDLPSIDTGVYTLRVDEMDAGGQVTSRVETPFKREAEEVVATQGDLDQSVRAVTVQPGSTLWAISRRNYGEGTMYVRIYEANRDRIRDPDLIYPGQVFTVPEGD</sequence>
<name>A0A844CZ75_9RHOB</name>
<comment type="caution">
    <text evidence="4">The sequence shown here is derived from an EMBL/GenBank/DDBJ whole genome shotgun (WGS) entry which is preliminary data.</text>
</comment>
<protein>
    <submittedName>
        <fullName evidence="4">LysM peptidoglycan-binding domain-containing protein</fullName>
    </submittedName>
</protein>
<keyword evidence="2" id="KW-0472">Membrane</keyword>
<evidence type="ECO:0000259" key="3">
    <source>
        <dbReference type="PROSITE" id="PS51782"/>
    </source>
</evidence>
<feature type="domain" description="LysM" evidence="3">
    <location>
        <begin position="358"/>
        <end position="407"/>
    </location>
</feature>
<evidence type="ECO:0000313" key="5">
    <source>
        <dbReference type="Proteomes" id="UP000564704"/>
    </source>
</evidence>
<feature type="transmembrane region" description="Helical" evidence="2">
    <location>
        <begin position="20"/>
        <end position="46"/>
    </location>
</feature>
<dbReference type="InterPro" id="IPR036779">
    <property type="entry name" value="LysM_dom_sf"/>
</dbReference>
<dbReference type="PROSITE" id="PS51782">
    <property type="entry name" value="LYSM"/>
    <property type="match status" value="1"/>
</dbReference>
<evidence type="ECO:0000313" key="4">
    <source>
        <dbReference type="EMBL" id="MRU16396.1"/>
    </source>
</evidence>
<evidence type="ECO:0000256" key="2">
    <source>
        <dbReference type="SAM" id="Phobius"/>
    </source>
</evidence>
<dbReference type="CDD" id="cd00118">
    <property type="entry name" value="LysM"/>
    <property type="match status" value="1"/>
</dbReference>
<feature type="region of interest" description="Disordered" evidence="1">
    <location>
        <begin position="192"/>
        <end position="212"/>
    </location>
</feature>
<dbReference type="Pfam" id="PF01476">
    <property type="entry name" value="LysM"/>
    <property type="match status" value="1"/>
</dbReference>
<dbReference type="PANTHER" id="PTHR34700:SF4">
    <property type="entry name" value="PHAGE-LIKE ELEMENT PBSX PROTEIN XKDP"/>
    <property type="match status" value="1"/>
</dbReference>
<gene>
    <name evidence="4" type="ORF">FDP25_13215</name>
</gene>
<dbReference type="InterPro" id="IPR018392">
    <property type="entry name" value="LysM"/>
</dbReference>